<evidence type="ECO:0000313" key="15">
    <source>
        <dbReference type="Proteomes" id="UP000446768"/>
    </source>
</evidence>
<dbReference type="GO" id="GO:0005886">
    <property type="term" value="C:plasma membrane"/>
    <property type="evidence" value="ECO:0007669"/>
    <property type="project" value="TreeGrafter"/>
</dbReference>
<evidence type="ECO:0000256" key="11">
    <source>
        <dbReference type="PROSITE-ProRule" id="PRU00169"/>
    </source>
</evidence>
<dbReference type="PANTHER" id="PTHR43047">
    <property type="entry name" value="TWO-COMPONENT HISTIDINE PROTEIN KINASE"/>
    <property type="match status" value="1"/>
</dbReference>
<dbReference type="InterPro" id="IPR004358">
    <property type="entry name" value="Sig_transdc_His_kin-like_C"/>
</dbReference>
<accession>A0A7X2IJJ5</accession>
<feature type="modified residue" description="4-aspartylphosphate" evidence="11">
    <location>
        <position position="62"/>
    </location>
</feature>
<comment type="caution">
    <text evidence="14">The sequence shown here is derived from an EMBL/GenBank/DDBJ whole genome shotgun (WGS) entry which is preliminary data.</text>
</comment>
<evidence type="ECO:0000256" key="9">
    <source>
        <dbReference type="ARBA" id="ARBA00058004"/>
    </source>
</evidence>
<dbReference type="SUPFAM" id="SSF52172">
    <property type="entry name" value="CheY-like"/>
    <property type="match status" value="1"/>
</dbReference>
<gene>
    <name evidence="14" type="ORF">GJ700_05615</name>
</gene>
<evidence type="ECO:0000256" key="6">
    <source>
        <dbReference type="ARBA" id="ARBA00022777"/>
    </source>
</evidence>
<dbReference type="Pfam" id="PF00512">
    <property type="entry name" value="HisKA"/>
    <property type="match status" value="1"/>
</dbReference>
<evidence type="ECO:0000256" key="8">
    <source>
        <dbReference type="ARBA" id="ARBA00023026"/>
    </source>
</evidence>
<comment type="function">
    <text evidence="9">Member of the two-component regulatory system BvgS/BvgA. Phosphorylates BvgA via a four-step phosphorelay in response to environmental signals.</text>
</comment>
<evidence type="ECO:0000259" key="13">
    <source>
        <dbReference type="PROSITE" id="PS50110"/>
    </source>
</evidence>
<dbReference type="GO" id="GO:0000155">
    <property type="term" value="F:phosphorelay sensor kinase activity"/>
    <property type="evidence" value="ECO:0007669"/>
    <property type="project" value="InterPro"/>
</dbReference>
<dbReference type="PANTHER" id="PTHR43047:SF63">
    <property type="entry name" value="HISTIDINE KINASE"/>
    <property type="match status" value="1"/>
</dbReference>
<dbReference type="SMART" id="SM00387">
    <property type="entry name" value="HATPase_c"/>
    <property type="match status" value="1"/>
</dbReference>
<protein>
    <recommendedName>
        <fullName evidence="10">Virulence sensor protein BvgS</fullName>
        <ecNumber evidence="2">2.7.13.3</ecNumber>
    </recommendedName>
</protein>
<dbReference type="Proteomes" id="UP000446768">
    <property type="component" value="Unassembled WGS sequence"/>
</dbReference>
<dbReference type="InterPro" id="IPR036890">
    <property type="entry name" value="HATPase_C_sf"/>
</dbReference>
<evidence type="ECO:0000256" key="7">
    <source>
        <dbReference type="ARBA" id="ARBA00023012"/>
    </source>
</evidence>
<evidence type="ECO:0000259" key="12">
    <source>
        <dbReference type="PROSITE" id="PS50109"/>
    </source>
</evidence>
<evidence type="ECO:0000256" key="10">
    <source>
        <dbReference type="ARBA" id="ARBA00070152"/>
    </source>
</evidence>
<evidence type="ECO:0000256" key="1">
    <source>
        <dbReference type="ARBA" id="ARBA00000085"/>
    </source>
</evidence>
<dbReference type="InterPro" id="IPR003594">
    <property type="entry name" value="HATPase_dom"/>
</dbReference>
<sequence>MDSSYEIEPGEIEILIVEDSPTQAERLRRLIQSVRYKARVAANGRLALEAIRERKPHLVLSDIVMPEMDGYELCRAIKSDSELRDVPVILVTSLTDPKDIIKGIECGADNFIRKPYAEDYLLNRIGHMLVNQKLRRNQNMEVGIALYLGDQKHFINAERQQILDLLISTYEQAVQVNSELQARERQVIELNMRLAHHAGELETINREIALKNLELAEASRMKSAFIANMSHELRTPLNAIIGFTGALLMKLPGPLTTEQDKQLNTIRNSARHLLSLINDILDVAKIEAGKVTLSMEDVQCQALIAEVADTLRPLAQQKGLVLEVAVAPQPIILHMDRRALTQILINLANNAIKFTEKGTVRISLLQRADGDGMVTEFAVADSGSGIREEDQAKLFQAFSQLDATSTRHAEGAGLGLYLCQNLANLIGGSLFFSSDFGHGSTFTLAVKNKQ</sequence>
<evidence type="ECO:0000256" key="2">
    <source>
        <dbReference type="ARBA" id="ARBA00012438"/>
    </source>
</evidence>
<dbReference type="InterPro" id="IPR036097">
    <property type="entry name" value="HisK_dim/P_sf"/>
</dbReference>
<organism evidence="14 15">
    <name type="scientific">Pseudoduganella rivuli</name>
    <dbReference type="NCBI Taxonomy" id="2666085"/>
    <lineage>
        <taxon>Bacteria</taxon>
        <taxon>Pseudomonadati</taxon>
        <taxon>Pseudomonadota</taxon>
        <taxon>Betaproteobacteria</taxon>
        <taxon>Burkholderiales</taxon>
        <taxon>Oxalobacteraceae</taxon>
        <taxon>Telluria group</taxon>
        <taxon>Pseudoduganella</taxon>
    </lineage>
</organism>
<dbReference type="InterPro" id="IPR011006">
    <property type="entry name" value="CheY-like_superfamily"/>
</dbReference>
<dbReference type="FunFam" id="1.10.287.130:FF:000001">
    <property type="entry name" value="Two-component sensor histidine kinase"/>
    <property type="match status" value="1"/>
</dbReference>
<evidence type="ECO:0000256" key="4">
    <source>
        <dbReference type="ARBA" id="ARBA00022679"/>
    </source>
</evidence>
<proteinExistence type="predicted"/>
<dbReference type="FunFam" id="3.30.565.10:FF:000010">
    <property type="entry name" value="Sensor histidine kinase RcsC"/>
    <property type="match status" value="1"/>
</dbReference>
<keyword evidence="7" id="KW-0902">Two-component regulatory system</keyword>
<keyword evidence="5" id="KW-0732">Signal</keyword>
<reference evidence="14 15" key="1">
    <citation type="submission" date="2019-11" db="EMBL/GenBank/DDBJ databases">
        <title>Novel species isolated from a subtropical stream in China.</title>
        <authorList>
            <person name="Lu H."/>
        </authorList>
    </citation>
    <scope>NUCLEOTIDE SEQUENCE [LARGE SCALE GENOMIC DNA]</scope>
    <source>
        <strain evidence="14 15">FT92W</strain>
    </source>
</reference>
<name>A0A7X2IJJ5_9BURK</name>
<evidence type="ECO:0000256" key="5">
    <source>
        <dbReference type="ARBA" id="ARBA00022729"/>
    </source>
</evidence>
<dbReference type="PROSITE" id="PS50109">
    <property type="entry name" value="HIS_KIN"/>
    <property type="match status" value="1"/>
</dbReference>
<comment type="catalytic activity">
    <reaction evidence="1">
        <text>ATP + protein L-histidine = ADP + protein N-phospho-L-histidine.</text>
        <dbReference type="EC" id="2.7.13.3"/>
    </reaction>
</comment>
<dbReference type="SUPFAM" id="SSF47384">
    <property type="entry name" value="Homodimeric domain of signal transducing histidine kinase"/>
    <property type="match status" value="1"/>
</dbReference>
<dbReference type="GO" id="GO:0009927">
    <property type="term" value="F:histidine phosphotransfer kinase activity"/>
    <property type="evidence" value="ECO:0007669"/>
    <property type="project" value="TreeGrafter"/>
</dbReference>
<dbReference type="SUPFAM" id="SSF55874">
    <property type="entry name" value="ATPase domain of HSP90 chaperone/DNA topoisomerase II/histidine kinase"/>
    <property type="match status" value="1"/>
</dbReference>
<dbReference type="CDD" id="cd00082">
    <property type="entry name" value="HisKA"/>
    <property type="match status" value="1"/>
</dbReference>
<dbReference type="Gene3D" id="1.10.287.130">
    <property type="match status" value="1"/>
</dbReference>
<dbReference type="InterPro" id="IPR005467">
    <property type="entry name" value="His_kinase_dom"/>
</dbReference>
<dbReference type="AlphaFoldDB" id="A0A7X2IJJ5"/>
<dbReference type="InterPro" id="IPR001789">
    <property type="entry name" value="Sig_transdc_resp-reg_receiver"/>
</dbReference>
<dbReference type="EMBL" id="WKJJ01000003">
    <property type="protein sequence ID" value="MRV71196.1"/>
    <property type="molecule type" value="Genomic_DNA"/>
</dbReference>
<dbReference type="RefSeq" id="WP_371867842.1">
    <property type="nucleotide sequence ID" value="NZ_WKJJ01000003.1"/>
</dbReference>
<dbReference type="Pfam" id="PF02518">
    <property type="entry name" value="HATPase_c"/>
    <property type="match status" value="1"/>
</dbReference>
<feature type="domain" description="Histidine kinase" evidence="12">
    <location>
        <begin position="228"/>
        <end position="450"/>
    </location>
</feature>
<dbReference type="PROSITE" id="PS50110">
    <property type="entry name" value="RESPONSE_REGULATORY"/>
    <property type="match status" value="1"/>
</dbReference>
<keyword evidence="8" id="KW-0843">Virulence</keyword>
<keyword evidence="3 11" id="KW-0597">Phosphoprotein</keyword>
<dbReference type="PRINTS" id="PR00344">
    <property type="entry name" value="BCTRLSENSOR"/>
</dbReference>
<evidence type="ECO:0000256" key="3">
    <source>
        <dbReference type="ARBA" id="ARBA00022553"/>
    </source>
</evidence>
<dbReference type="EC" id="2.7.13.3" evidence="2"/>
<dbReference type="Gene3D" id="3.40.50.2300">
    <property type="match status" value="1"/>
</dbReference>
<dbReference type="SMART" id="SM00388">
    <property type="entry name" value="HisKA"/>
    <property type="match status" value="1"/>
</dbReference>
<dbReference type="Gene3D" id="3.30.565.10">
    <property type="entry name" value="Histidine kinase-like ATPase, C-terminal domain"/>
    <property type="match status" value="1"/>
</dbReference>
<dbReference type="InterPro" id="IPR003661">
    <property type="entry name" value="HisK_dim/P_dom"/>
</dbReference>
<keyword evidence="15" id="KW-1185">Reference proteome</keyword>
<keyword evidence="4" id="KW-0808">Transferase</keyword>
<dbReference type="SMART" id="SM00448">
    <property type="entry name" value="REC"/>
    <property type="match status" value="1"/>
</dbReference>
<feature type="domain" description="Response regulatory" evidence="13">
    <location>
        <begin position="13"/>
        <end position="129"/>
    </location>
</feature>
<evidence type="ECO:0000313" key="14">
    <source>
        <dbReference type="EMBL" id="MRV71196.1"/>
    </source>
</evidence>
<dbReference type="CDD" id="cd16922">
    <property type="entry name" value="HATPase_EvgS-ArcB-TorS-like"/>
    <property type="match status" value="1"/>
</dbReference>
<dbReference type="Pfam" id="PF00072">
    <property type="entry name" value="Response_reg"/>
    <property type="match status" value="1"/>
</dbReference>
<keyword evidence="6" id="KW-0418">Kinase</keyword>